<name>A0A7J0CMZ0_STRMI</name>
<evidence type="ECO:0000256" key="1">
    <source>
        <dbReference type="SAM" id="MobiDB-lite"/>
    </source>
</evidence>
<feature type="compositionally biased region" description="Basic residues" evidence="1">
    <location>
        <begin position="75"/>
        <end position="86"/>
    </location>
</feature>
<comment type="caution">
    <text evidence="2">The sequence shown here is derived from an EMBL/GenBank/DDBJ whole genome shotgun (WGS) entry which is preliminary data.</text>
</comment>
<proteinExistence type="predicted"/>
<evidence type="ECO:0000313" key="2">
    <source>
        <dbReference type="EMBL" id="GFN03057.1"/>
    </source>
</evidence>
<feature type="compositionally biased region" description="Polar residues" evidence="1">
    <location>
        <begin position="98"/>
        <end position="107"/>
    </location>
</feature>
<dbReference type="EMBL" id="BLWD01000001">
    <property type="protein sequence ID" value="GFN03057.1"/>
    <property type="molecule type" value="Genomic_DNA"/>
</dbReference>
<feature type="compositionally biased region" description="Polar residues" evidence="1">
    <location>
        <begin position="23"/>
        <end position="33"/>
    </location>
</feature>
<dbReference type="Proteomes" id="UP000498740">
    <property type="component" value="Unassembled WGS sequence"/>
</dbReference>
<feature type="region of interest" description="Disordered" evidence="1">
    <location>
        <begin position="138"/>
        <end position="169"/>
    </location>
</feature>
<feature type="compositionally biased region" description="Low complexity" evidence="1">
    <location>
        <begin position="1"/>
        <end position="11"/>
    </location>
</feature>
<evidence type="ECO:0000313" key="3">
    <source>
        <dbReference type="Proteomes" id="UP000498740"/>
    </source>
</evidence>
<dbReference type="AlphaFoldDB" id="A0A7J0CMZ0"/>
<reference evidence="2 3" key="1">
    <citation type="submission" date="2020-05" db="EMBL/GenBank/DDBJ databases">
        <title>Whole genome shotgun sequence of Streptomyces microflavus NBRC 13062.</title>
        <authorList>
            <person name="Komaki H."/>
            <person name="Tamura T."/>
        </authorList>
    </citation>
    <scope>NUCLEOTIDE SEQUENCE [LARGE SCALE GENOMIC DNA]</scope>
    <source>
        <strain evidence="2 3">NBRC 13062</strain>
    </source>
</reference>
<feature type="region of interest" description="Disordered" evidence="1">
    <location>
        <begin position="1"/>
        <end position="112"/>
    </location>
</feature>
<organism evidence="2 3">
    <name type="scientific">Streptomyces microflavus</name>
    <name type="common">Streptomyces lipmanii</name>
    <dbReference type="NCBI Taxonomy" id="1919"/>
    <lineage>
        <taxon>Bacteria</taxon>
        <taxon>Bacillati</taxon>
        <taxon>Actinomycetota</taxon>
        <taxon>Actinomycetes</taxon>
        <taxon>Kitasatosporales</taxon>
        <taxon>Streptomycetaceae</taxon>
        <taxon>Streptomyces</taxon>
    </lineage>
</organism>
<sequence length="169" mass="17669">MGLRVGAPPGIAGSGSGAAPEVRSTNNGSSTGSPEREGGRSATASRPPAAWTPVTAARVPSWNQRAFPVRESKPYARHGRSPRARFAHREASEAYGTRTASAPSTARNADWPSGAVDLVAPIGRVGTAFHRRLPVRASSAMNSGAKRSPERRTSTWSPWGSTPVICRAG</sequence>
<accession>A0A7J0CMZ0</accession>
<gene>
    <name evidence="2" type="ORF">Smic_16130</name>
</gene>
<protein>
    <submittedName>
        <fullName evidence="2">Uncharacterized protein</fullName>
    </submittedName>
</protein>